<protein>
    <submittedName>
        <fullName evidence="9">Peptidase family M48</fullName>
    </submittedName>
</protein>
<feature type="transmembrane region" description="Helical" evidence="7">
    <location>
        <begin position="25"/>
        <end position="44"/>
    </location>
</feature>
<dbReference type="EMBL" id="FOGI01000012">
    <property type="protein sequence ID" value="SES40444.1"/>
    <property type="molecule type" value="Genomic_DNA"/>
</dbReference>
<evidence type="ECO:0000256" key="3">
    <source>
        <dbReference type="ARBA" id="ARBA00022801"/>
    </source>
</evidence>
<organism evidence="9 10">
    <name type="scientific">Actinokineospora terrae</name>
    <dbReference type="NCBI Taxonomy" id="155974"/>
    <lineage>
        <taxon>Bacteria</taxon>
        <taxon>Bacillati</taxon>
        <taxon>Actinomycetota</taxon>
        <taxon>Actinomycetes</taxon>
        <taxon>Pseudonocardiales</taxon>
        <taxon>Pseudonocardiaceae</taxon>
        <taxon>Actinokineospora</taxon>
    </lineage>
</organism>
<evidence type="ECO:0000256" key="7">
    <source>
        <dbReference type="SAM" id="Phobius"/>
    </source>
</evidence>
<dbReference type="Proteomes" id="UP000199051">
    <property type="component" value="Unassembled WGS sequence"/>
</dbReference>
<evidence type="ECO:0000313" key="10">
    <source>
        <dbReference type="Proteomes" id="UP000199051"/>
    </source>
</evidence>
<comment type="cofactor">
    <cofactor evidence="6">
        <name>Zn(2+)</name>
        <dbReference type="ChEBI" id="CHEBI:29105"/>
    </cofactor>
    <text evidence="6">Binds 1 zinc ion per subunit.</text>
</comment>
<evidence type="ECO:0000256" key="2">
    <source>
        <dbReference type="ARBA" id="ARBA00022723"/>
    </source>
</evidence>
<dbReference type="GO" id="GO:0046872">
    <property type="term" value="F:metal ion binding"/>
    <property type="evidence" value="ECO:0007669"/>
    <property type="project" value="UniProtKB-KW"/>
</dbReference>
<evidence type="ECO:0000256" key="4">
    <source>
        <dbReference type="ARBA" id="ARBA00022833"/>
    </source>
</evidence>
<dbReference type="STRING" id="155974.SAMN04487818_112205"/>
<gene>
    <name evidence="9" type="ORF">SAMN04487818_112205</name>
</gene>
<reference evidence="10" key="1">
    <citation type="submission" date="2016-10" db="EMBL/GenBank/DDBJ databases">
        <authorList>
            <person name="Varghese N."/>
            <person name="Submissions S."/>
        </authorList>
    </citation>
    <scope>NUCLEOTIDE SEQUENCE [LARGE SCALE GENOMIC DNA]</scope>
    <source>
        <strain evidence="10">DSM 44260</strain>
    </source>
</reference>
<dbReference type="GO" id="GO:0004222">
    <property type="term" value="F:metalloendopeptidase activity"/>
    <property type="evidence" value="ECO:0007669"/>
    <property type="project" value="InterPro"/>
</dbReference>
<dbReference type="InterPro" id="IPR052173">
    <property type="entry name" value="Beta-lactam_resp_regulator"/>
</dbReference>
<keyword evidence="1 6" id="KW-0645">Protease</keyword>
<keyword evidence="2" id="KW-0479">Metal-binding</keyword>
<keyword evidence="10" id="KW-1185">Reference proteome</keyword>
<dbReference type="InterPro" id="IPR001915">
    <property type="entry name" value="Peptidase_M48"/>
</dbReference>
<proteinExistence type="inferred from homology"/>
<feature type="transmembrane region" description="Helical" evidence="7">
    <location>
        <begin position="51"/>
        <end position="76"/>
    </location>
</feature>
<evidence type="ECO:0000259" key="8">
    <source>
        <dbReference type="Pfam" id="PF01435"/>
    </source>
</evidence>
<keyword evidence="3 6" id="KW-0378">Hydrolase</keyword>
<sequence length="324" mass="34906">MDFHIVVRAGLRLTSTEGIAVFDHFAWSVVATPLLVLVVSWLLVDRLRPDLAARVFAASAIAAAAASVVNLTAFALKALAELPMVANWGGWSYQRVVDDTAHVPWVSWLSLGWLVVVVVLAARLWMRRRHEMRAVSGDWTDDDVVVIEDPRIDAFAVPGKPGRIVITTGLSELLDDRQFRAVVAHERAHLDGGHHRLVWWARLAAVAHPLLRPVAKQVEYLVERAADEAAAAAIGDREQVGRAIGHAALAAAGSRAERPAGSLMALGAAPGIVPRRVAALFAPGRGGRWSGVLLPLLAIGTVVWTGECVYDLFELLSLAGWDGP</sequence>
<dbReference type="PANTHER" id="PTHR34978">
    <property type="entry name" value="POSSIBLE SENSOR-TRANSDUCER PROTEIN BLAR"/>
    <property type="match status" value="1"/>
</dbReference>
<evidence type="ECO:0000256" key="5">
    <source>
        <dbReference type="ARBA" id="ARBA00023049"/>
    </source>
</evidence>
<comment type="similarity">
    <text evidence="6">Belongs to the peptidase M48 family.</text>
</comment>
<dbReference type="AlphaFoldDB" id="A0A1H9X2V8"/>
<evidence type="ECO:0000313" key="9">
    <source>
        <dbReference type="EMBL" id="SES40444.1"/>
    </source>
</evidence>
<keyword evidence="5 6" id="KW-0482">Metalloprotease</keyword>
<feature type="transmembrane region" description="Helical" evidence="7">
    <location>
        <begin position="105"/>
        <end position="126"/>
    </location>
</feature>
<dbReference type="GO" id="GO:0006508">
    <property type="term" value="P:proteolysis"/>
    <property type="evidence" value="ECO:0007669"/>
    <property type="project" value="UniProtKB-KW"/>
</dbReference>
<keyword evidence="7" id="KW-1133">Transmembrane helix</keyword>
<evidence type="ECO:0000256" key="1">
    <source>
        <dbReference type="ARBA" id="ARBA00022670"/>
    </source>
</evidence>
<keyword evidence="7" id="KW-0472">Membrane</keyword>
<evidence type="ECO:0000256" key="6">
    <source>
        <dbReference type="RuleBase" id="RU003983"/>
    </source>
</evidence>
<accession>A0A1H9X2V8</accession>
<dbReference type="PANTHER" id="PTHR34978:SF3">
    <property type="entry name" value="SLR0241 PROTEIN"/>
    <property type="match status" value="1"/>
</dbReference>
<dbReference type="Pfam" id="PF01435">
    <property type="entry name" value="Peptidase_M48"/>
    <property type="match status" value="1"/>
</dbReference>
<keyword evidence="4 6" id="KW-0862">Zinc</keyword>
<dbReference type="Gene3D" id="3.30.2010.10">
    <property type="entry name" value="Metalloproteases ('zincins'), catalytic domain"/>
    <property type="match status" value="1"/>
</dbReference>
<feature type="domain" description="Peptidase M48" evidence="8">
    <location>
        <begin position="134"/>
        <end position="196"/>
    </location>
</feature>
<dbReference type="CDD" id="cd07326">
    <property type="entry name" value="M56_BlaR1_MecR1_like"/>
    <property type="match status" value="1"/>
</dbReference>
<name>A0A1H9X2V8_9PSEU</name>
<keyword evidence="7" id="KW-0812">Transmembrane</keyword>